<proteinExistence type="predicted"/>
<dbReference type="Proteomes" id="UP001233172">
    <property type="component" value="Unassembled WGS sequence"/>
</dbReference>
<feature type="region of interest" description="Disordered" evidence="1">
    <location>
        <begin position="94"/>
        <end position="119"/>
    </location>
</feature>
<comment type="caution">
    <text evidence="2">The sequence shown here is derived from an EMBL/GenBank/DDBJ whole genome shotgun (WGS) entry which is preliminary data.</text>
</comment>
<feature type="compositionally biased region" description="Polar residues" evidence="1">
    <location>
        <begin position="106"/>
        <end position="119"/>
    </location>
</feature>
<evidence type="ECO:0000313" key="2">
    <source>
        <dbReference type="EMBL" id="KAK0044161.1"/>
    </source>
</evidence>
<protein>
    <submittedName>
        <fullName evidence="2">Uncharacterized protein</fullName>
    </submittedName>
</protein>
<evidence type="ECO:0000256" key="1">
    <source>
        <dbReference type="SAM" id="MobiDB-lite"/>
    </source>
</evidence>
<evidence type="ECO:0000313" key="3">
    <source>
        <dbReference type="Proteomes" id="UP001233172"/>
    </source>
</evidence>
<reference evidence="2" key="1">
    <citation type="journal article" date="2023" name="PLoS Negl. Trop. Dis.">
        <title>A genome sequence for Biomphalaria pfeifferi, the major vector snail for the human-infecting parasite Schistosoma mansoni.</title>
        <authorList>
            <person name="Bu L."/>
            <person name="Lu L."/>
            <person name="Laidemitt M.R."/>
            <person name="Zhang S.M."/>
            <person name="Mutuku M."/>
            <person name="Mkoji G."/>
            <person name="Steinauer M."/>
            <person name="Loker E.S."/>
        </authorList>
    </citation>
    <scope>NUCLEOTIDE SEQUENCE</scope>
    <source>
        <strain evidence="2">KasaAsao</strain>
    </source>
</reference>
<accession>A0AAD8AXC9</accession>
<name>A0AAD8AXC9_BIOPF</name>
<feature type="compositionally biased region" description="Basic and acidic residues" evidence="1">
    <location>
        <begin position="94"/>
        <end position="105"/>
    </location>
</feature>
<feature type="region of interest" description="Disordered" evidence="1">
    <location>
        <begin position="30"/>
        <end position="51"/>
    </location>
</feature>
<sequence>MIVTSGCEMSLQRADGYDFRSGTAIDLELAADTDRDGSSSSKSSFIPDKSNELGYLLHPSRSSYYHIHYLFMDMPTHDWGMCLGMYKQDNQSKEVLQRHVSRDVQTRQSEPGSTAETCV</sequence>
<dbReference type="AlphaFoldDB" id="A0AAD8AXC9"/>
<organism evidence="2 3">
    <name type="scientific">Biomphalaria pfeifferi</name>
    <name type="common">Bloodfluke planorb</name>
    <name type="synonym">Freshwater snail</name>
    <dbReference type="NCBI Taxonomy" id="112525"/>
    <lineage>
        <taxon>Eukaryota</taxon>
        <taxon>Metazoa</taxon>
        <taxon>Spiralia</taxon>
        <taxon>Lophotrochozoa</taxon>
        <taxon>Mollusca</taxon>
        <taxon>Gastropoda</taxon>
        <taxon>Heterobranchia</taxon>
        <taxon>Euthyneura</taxon>
        <taxon>Panpulmonata</taxon>
        <taxon>Hygrophila</taxon>
        <taxon>Lymnaeoidea</taxon>
        <taxon>Planorbidae</taxon>
        <taxon>Biomphalaria</taxon>
    </lineage>
</organism>
<reference evidence="2" key="2">
    <citation type="submission" date="2023-04" db="EMBL/GenBank/DDBJ databases">
        <authorList>
            <person name="Bu L."/>
            <person name="Lu L."/>
            <person name="Laidemitt M.R."/>
            <person name="Zhang S.M."/>
            <person name="Mutuku M."/>
            <person name="Mkoji G."/>
            <person name="Steinauer M."/>
            <person name="Loker E.S."/>
        </authorList>
    </citation>
    <scope>NUCLEOTIDE SEQUENCE</scope>
    <source>
        <strain evidence="2">KasaAsao</strain>
        <tissue evidence="2">Whole Snail</tissue>
    </source>
</reference>
<dbReference type="EMBL" id="JASAOG010000203">
    <property type="protein sequence ID" value="KAK0044161.1"/>
    <property type="molecule type" value="Genomic_DNA"/>
</dbReference>
<gene>
    <name evidence="2" type="ORF">Bpfe_026400</name>
</gene>
<keyword evidence="3" id="KW-1185">Reference proteome</keyword>